<proteinExistence type="predicted"/>
<dbReference type="Proteomes" id="UP001189624">
    <property type="component" value="Chromosome 6"/>
</dbReference>
<feature type="region of interest" description="Disordered" evidence="1">
    <location>
        <begin position="1"/>
        <end position="21"/>
    </location>
</feature>
<reference evidence="2" key="1">
    <citation type="submission" date="2023-10" db="EMBL/GenBank/DDBJ databases">
        <authorList>
            <person name="Domelevo Entfellner J.-B."/>
        </authorList>
    </citation>
    <scope>NUCLEOTIDE SEQUENCE</scope>
</reference>
<feature type="compositionally biased region" description="Polar residues" evidence="1">
    <location>
        <begin position="1"/>
        <end position="13"/>
    </location>
</feature>
<dbReference type="EMBL" id="OY731403">
    <property type="protein sequence ID" value="CAJ1964468.1"/>
    <property type="molecule type" value="Genomic_DNA"/>
</dbReference>
<name>A0AA86STF4_9FABA</name>
<keyword evidence="3" id="KW-1185">Reference proteome</keyword>
<evidence type="ECO:0000313" key="2">
    <source>
        <dbReference type="EMBL" id="CAJ1964468.1"/>
    </source>
</evidence>
<protein>
    <submittedName>
        <fullName evidence="2">Uncharacterized protein</fullName>
    </submittedName>
</protein>
<gene>
    <name evidence="2" type="ORF">AYBTSS11_LOCUS20330</name>
</gene>
<evidence type="ECO:0000256" key="1">
    <source>
        <dbReference type="SAM" id="MobiDB-lite"/>
    </source>
</evidence>
<dbReference type="AlphaFoldDB" id="A0AA86STF4"/>
<organism evidence="2 3">
    <name type="scientific">Sphenostylis stenocarpa</name>
    <dbReference type="NCBI Taxonomy" id="92480"/>
    <lineage>
        <taxon>Eukaryota</taxon>
        <taxon>Viridiplantae</taxon>
        <taxon>Streptophyta</taxon>
        <taxon>Embryophyta</taxon>
        <taxon>Tracheophyta</taxon>
        <taxon>Spermatophyta</taxon>
        <taxon>Magnoliopsida</taxon>
        <taxon>eudicotyledons</taxon>
        <taxon>Gunneridae</taxon>
        <taxon>Pentapetalae</taxon>
        <taxon>rosids</taxon>
        <taxon>fabids</taxon>
        <taxon>Fabales</taxon>
        <taxon>Fabaceae</taxon>
        <taxon>Papilionoideae</taxon>
        <taxon>50 kb inversion clade</taxon>
        <taxon>NPAAA clade</taxon>
        <taxon>indigoferoid/millettioid clade</taxon>
        <taxon>Phaseoleae</taxon>
        <taxon>Sphenostylis</taxon>
    </lineage>
</organism>
<evidence type="ECO:0000313" key="3">
    <source>
        <dbReference type="Proteomes" id="UP001189624"/>
    </source>
</evidence>
<sequence>MVTILASHNVTPNQPTPTEPLWLSDSDQIGFLAHIEIDKMGIEWRWIAMQRESHYLKPKAQRHFGEYGDFSPSDSTEELVPKVDYRRSF</sequence>
<accession>A0AA86STF4</accession>
<dbReference type="Gramene" id="rna-AYBTSS11_LOCUS20330">
    <property type="protein sequence ID" value="CAJ1964468.1"/>
    <property type="gene ID" value="gene-AYBTSS11_LOCUS20330"/>
</dbReference>